<reference evidence="1" key="1">
    <citation type="submission" date="2020-02" db="EMBL/GenBank/DDBJ databases">
        <authorList>
            <person name="Meier V. D."/>
        </authorList>
    </citation>
    <scope>NUCLEOTIDE SEQUENCE</scope>
    <source>
        <strain evidence="1">AVDCRST_MAG87</strain>
    </source>
</reference>
<organism evidence="1">
    <name type="scientific">uncultured Thermomicrobiales bacterium</name>
    <dbReference type="NCBI Taxonomy" id="1645740"/>
    <lineage>
        <taxon>Bacteria</taxon>
        <taxon>Pseudomonadati</taxon>
        <taxon>Thermomicrobiota</taxon>
        <taxon>Thermomicrobia</taxon>
        <taxon>Thermomicrobiales</taxon>
        <taxon>environmental samples</taxon>
    </lineage>
</organism>
<dbReference type="AlphaFoldDB" id="A0A6J4VV03"/>
<proteinExistence type="predicted"/>
<protein>
    <submittedName>
        <fullName evidence="1">Uncharacterized protein</fullName>
    </submittedName>
</protein>
<name>A0A6J4VV03_9BACT</name>
<gene>
    <name evidence="1" type="ORF">AVDCRST_MAG87-3676</name>
</gene>
<evidence type="ECO:0000313" key="1">
    <source>
        <dbReference type="EMBL" id="CAA9583714.1"/>
    </source>
</evidence>
<feature type="non-terminal residue" evidence="1">
    <location>
        <position position="71"/>
    </location>
</feature>
<accession>A0A6J4VV03</accession>
<sequence length="71" mass="8032">CRDGCANGSRERGVRVSCLRLYRHAPVGSRAWARWAAGFDQRREPRSWTCRFSSVPAIGPCFRGFPEPGTY</sequence>
<dbReference type="EMBL" id="CADCWJ010000811">
    <property type="protein sequence ID" value="CAA9583714.1"/>
    <property type="molecule type" value="Genomic_DNA"/>
</dbReference>
<feature type="non-terminal residue" evidence="1">
    <location>
        <position position="1"/>
    </location>
</feature>